<dbReference type="GO" id="GO:0015851">
    <property type="term" value="P:nucleobase transport"/>
    <property type="evidence" value="ECO:0007669"/>
    <property type="project" value="UniProtKB-ARBA"/>
</dbReference>
<dbReference type="EMBL" id="RSCE01000001">
    <property type="protein sequence ID" value="RSH87531.1"/>
    <property type="molecule type" value="Genomic_DNA"/>
</dbReference>
<feature type="transmembrane region" description="Helical" evidence="9">
    <location>
        <begin position="83"/>
        <end position="106"/>
    </location>
</feature>
<keyword evidence="11" id="KW-1185">Reference proteome</keyword>
<feature type="transmembrane region" description="Helical" evidence="9">
    <location>
        <begin position="191"/>
        <end position="212"/>
    </location>
</feature>
<evidence type="ECO:0000313" key="10">
    <source>
        <dbReference type="EMBL" id="RSH87531.1"/>
    </source>
</evidence>
<reference evidence="10 11" key="1">
    <citation type="submission" date="2018-11" db="EMBL/GenBank/DDBJ databases">
        <title>Genome sequence of Apiotrichum porosum DSM 27194.</title>
        <authorList>
            <person name="Aliyu H."/>
            <person name="Gorte O."/>
            <person name="Ochsenreither K."/>
        </authorList>
    </citation>
    <scope>NUCLEOTIDE SEQUENCE [LARGE SCALE GENOMIC DNA]</scope>
    <source>
        <strain evidence="10 11">DSM 27194</strain>
    </source>
</reference>
<feature type="transmembrane region" description="Helical" evidence="9">
    <location>
        <begin position="290"/>
        <end position="318"/>
    </location>
</feature>
<gene>
    <name evidence="10" type="primary">FCY2</name>
    <name evidence="10" type="ORF">EHS24_000039</name>
</gene>
<feature type="transmembrane region" description="Helical" evidence="9">
    <location>
        <begin position="219"/>
        <end position="236"/>
    </location>
</feature>
<evidence type="ECO:0000256" key="6">
    <source>
        <dbReference type="ARBA" id="ARBA00022989"/>
    </source>
</evidence>
<dbReference type="Pfam" id="PF02133">
    <property type="entry name" value="Transp_cyt_pur"/>
    <property type="match status" value="1"/>
</dbReference>
<dbReference type="AlphaFoldDB" id="A0A427Y8V4"/>
<comment type="subcellular location">
    <subcellularLocation>
        <location evidence="1">Membrane</location>
        <topology evidence="1">Multi-pass membrane protein</topology>
    </subcellularLocation>
</comment>
<dbReference type="InterPro" id="IPR026030">
    <property type="entry name" value="Pur-cyt_permease_Fcy2/21/22"/>
</dbReference>
<feature type="transmembrane region" description="Helical" evidence="9">
    <location>
        <begin position="456"/>
        <end position="474"/>
    </location>
</feature>
<evidence type="ECO:0000256" key="5">
    <source>
        <dbReference type="ARBA" id="ARBA00022692"/>
    </source>
</evidence>
<name>A0A427Y8V4_9TREE</name>
<keyword evidence="7 8" id="KW-0472">Membrane</keyword>
<comment type="similarity">
    <text evidence="2 8">Belongs to the purine-cytosine permease (2.A.39) family.</text>
</comment>
<dbReference type="InterPro" id="IPR001248">
    <property type="entry name" value="Pur-cyt_permease"/>
</dbReference>
<feature type="transmembrane region" description="Helical" evidence="9">
    <location>
        <begin position="381"/>
        <end position="401"/>
    </location>
</feature>
<feature type="transmembrane region" description="Helical" evidence="9">
    <location>
        <begin position="413"/>
        <end position="435"/>
    </location>
</feature>
<dbReference type="Gene3D" id="1.10.4160.10">
    <property type="entry name" value="Hydantoin permease"/>
    <property type="match status" value="1"/>
</dbReference>
<evidence type="ECO:0000256" key="2">
    <source>
        <dbReference type="ARBA" id="ARBA00008974"/>
    </source>
</evidence>
<keyword evidence="4" id="KW-0597">Phosphoprotein</keyword>
<dbReference type="Proteomes" id="UP000279236">
    <property type="component" value="Unassembled WGS sequence"/>
</dbReference>
<evidence type="ECO:0000256" key="8">
    <source>
        <dbReference type="PIRNR" id="PIRNR002744"/>
    </source>
</evidence>
<dbReference type="OrthoDB" id="2116389at2759"/>
<dbReference type="FunFam" id="1.10.4160.10:FF:000002">
    <property type="entry name" value="Purine-cytosine permease fcyB"/>
    <property type="match status" value="1"/>
</dbReference>
<feature type="transmembrane region" description="Helical" evidence="9">
    <location>
        <begin position="112"/>
        <end position="131"/>
    </location>
</feature>
<organism evidence="10 11">
    <name type="scientific">Apiotrichum porosum</name>
    <dbReference type="NCBI Taxonomy" id="105984"/>
    <lineage>
        <taxon>Eukaryota</taxon>
        <taxon>Fungi</taxon>
        <taxon>Dikarya</taxon>
        <taxon>Basidiomycota</taxon>
        <taxon>Agaricomycotina</taxon>
        <taxon>Tremellomycetes</taxon>
        <taxon>Trichosporonales</taxon>
        <taxon>Trichosporonaceae</taxon>
        <taxon>Apiotrichum</taxon>
    </lineage>
</organism>
<keyword evidence="6 9" id="KW-1133">Transmembrane helix</keyword>
<feature type="transmembrane region" description="Helical" evidence="9">
    <location>
        <begin position="256"/>
        <end position="278"/>
    </location>
</feature>
<dbReference type="PIRSF" id="PIRSF002744">
    <property type="entry name" value="Pur-cyt_permease"/>
    <property type="match status" value="1"/>
</dbReference>
<evidence type="ECO:0000256" key="3">
    <source>
        <dbReference type="ARBA" id="ARBA00022448"/>
    </source>
</evidence>
<evidence type="ECO:0000256" key="1">
    <source>
        <dbReference type="ARBA" id="ARBA00004141"/>
    </source>
</evidence>
<dbReference type="GeneID" id="39584582"/>
<evidence type="ECO:0000256" key="9">
    <source>
        <dbReference type="SAM" id="Phobius"/>
    </source>
</evidence>
<feature type="transmembrane region" description="Helical" evidence="9">
    <location>
        <begin position="494"/>
        <end position="513"/>
    </location>
</feature>
<dbReference type="GO" id="GO:0022857">
    <property type="term" value="F:transmembrane transporter activity"/>
    <property type="evidence" value="ECO:0007669"/>
    <property type="project" value="InterPro"/>
</dbReference>
<protein>
    <submittedName>
        <fullName evidence="10">Purine-cytosine permease</fullName>
    </submittedName>
</protein>
<comment type="caution">
    <text evidence="10">The sequence shown here is derived from an EMBL/GenBank/DDBJ whole genome shotgun (WGS) entry which is preliminary data.</text>
</comment>
<evidence type="ECO:0000313" key="11">
    <source>
        <dbReference type="Proteomes" id="UP000279236"/>
    </source>
</evidence>
<dbReference type="PANTHER" id="PTHR31806">
    <property type="entry name" value="PURINE-CYTOSINE PERMEASE FCY2-RELATED"/>
    <property type="match status" value="1"/>
</dbReference>
<keyword evidence="5 9" id="KW-0812">Transmembrane</keyword>
<dbReference type="RefSeq" id="XP_028479739.1">
    <property type="nucleotide sequence ID" value="XM_028615882.1"/>
</dbReference>
<dbReference type="STRING" id="105984.A0A427Y8V4"/>
<accession>A0A427Y8V4</accession>
<evidence type="ECO:0000256" key="7">
    <source>
        <dbReference type="ARBA" id="ARBA00023136"/>
    </source>
</evidence>
<feature type="transmembrane region" description="Helical" evidence="9">
    <location>
        <begin position="152"/>
        <end position="171"/>
    </location>
</feature>
<dbReference type="PANTHER" id="PTHR31806:SF1">
    <property type="entry name" value="PURINE-CYTOSINE PERMEASE FCY2-RELATED"/>
    <property type="match status" value="1"/>
</dbReference>
<proteinExistence type="inferred from homology"/>
<feature type="transmembrane region" description="Helical" evidence="9">
    <location>
        <begin position="348"/>
        <end position="369"/>
    </location>
</feature>
<dbReference type="GO" id="GO:0000329">
    <property type="term" value="C:fungal-type vacuole membrane"/>
    <property type="evidence" value="ECO:0007669"/>
    <property type="project" value="TreeGrafter"/>
</dbReference>
<dbReference type="GO" id="GO:0005886">
    <property type="term" value="C:plasma membrane"/>
    <property type="evidence" value="ECO:0007669"/>
    <property type="project" value="TreeGrafter"/>
</dbReference>
<keyword evidence="3 8" id="KW-0813">Transport</keyword>
<evidence type="ECO:0000256" key="4">
    <source>
        <dbReference type="ARBA" id="ARBA00022553"/>
    </source>
</evidence>
<sequence length="520" mass="56488">MAPTASDIEKSDIEAQVHVAEHNGHSTTDDIFKAQDGVSRDTGFLAPLWKVMLMFDRFGVESRGIERVPEDERPHTAWWDNGTLWFSVNACVSTFGVGYLGHLYYGMGLRDAALTIVFFNLLSVAPVAYFSTFGKELGLRQMVFSRFAFGAWAGKIPVIFNMIACCGWATMNTIGGVSCLRAVDTTHQIPVVAGVVLLAVLSLVISFCGYRFIHLYERYAGYPVLIAFLVAMGTSAKYMDLPGAWGPSGPTEAAGVLTFGCAIVGYAIGWIGFAADFTVEMPKETSSHKLFWATFIGLSTPLIFIELMGALAVTTFAARPDWEVLFDDGAVGGLLAALLEPAGGFGKFLLVIFALSTVAVNTPNVYIFTTTFHALSKYCQAIPRPFVALIVTVVYACLAATGANSFSAVLENLLLFIAYWLAMYAGIVMAEHVIFRRCNFDNYVAEDYTNWRKLPLGAAAFVALGMGWMGAALGMSTSFFTGPIAKKIGGGGDVGFELGFAFATVTFIPLRYFEKKYWGH</sequence>